<keyword evidence="1" id="KW-0472">Membrane</keyword>
<gene>
    <name evidence="2" type="ORF">ACFQL9_16405</name>
</gene>
<keyword evidence="1" id="KW-0812">Transmembrane</keyword>
<dbReference type="RefSeq" id="WP_284031915.1">
    <property type="nucleotide sequence ID" value="NZ_CP126154.1"/>
</dbReference>
<keyword evidence="1" id="KW-1133">Transmembrane helix</keyword>
<proteinExistence type="predicted"/>
<evidence type="ECO:0000313" key="3">
    <source>
        <dbReference type="Proteomes" id="UP001596461"/>
    </source>
</evidence>
<evidence type="ECO:0000313" key="2">
    <source>
        <dbReference type="EMBL" id="MFC7071228.1"/>
    </source>
</evidence>
<dbReference type="EMBL" id="JBHTAH010000020">
    <property type="protein sequence ID" value="MFC7071228.1"/>
    <property type="molecule type" value="Genomic_DNA"/>
</dbReference>
<feature type="transmembrane region" description="Helical" evidence="1">
    <location>
        <begin position="52"/>
        <end position="80"/>
    </location>
</feature>
<dbReference type="Proteomes" id="UP001596461">
    <property type="component" value="Unassembled WGS sequence"/>
</dbReference>
<evidence type="ECO:0008006" key="4">
    <source>
        <dbReference type="Google" id="ProtNLM"/>
    </source>
</evidence>
<sequence length="83" mass="8987">MVPLPLFGAIPGGVELLIVFFVFVLIFALLIPIGMAYWVYRDAQSRDNDDATLWALATVLAGLFVSVFGAGAVLILYVLVGRE</sequence>
<dbReference type="AlphaFoldDB" id="A0ABD5WL36"/>
<protein>
    <recommendedName>
        <fullName evidence="4">Cox cluster protein</fullName>
    </recommendedName>
</protein>
<keyword evidence="3" id="KW-1185">Reference proteome</keyword>
<name>A0ABD5WL36_9EURY</name>
<evidence type="ECO:0000256" key="1">
    <source>
        <dbReference type="SAM" id="Phobius"/>
    </source>
</evidence>
<organism evidence="2 3">
    <name type="scientific">Halobaculum lipolyticum</name>
    <dbReference type="NCBI Taxonomy" id="3032001"/>
    <lineage>
        <taxon>Archaea</taxon>
        <taxon>Methanobacteriati</taxon>
        <taxon>Methanobacteriota</taxon>
        <taxon>Stenosarchaea group</taxon>
        <taxon>Halobacteria</taxon>
        <taxon>Halobacteriales</taxon>
        <taxon>Haloferacaceae</taxon>
        <taxon>Halobaculum</taxon>
    </lineage>
</organism>
<dbReference type="GeneID" id="81123728"/>
<reference evidence="2 3" key="1">
    <citation type="journal article" date="2019" name="Int. J. Syst. Evol. Microbiol.">
        <title>The Global Catalogue of Microorganisms (GCM) 10K type strain sequencing project: providing services to taxonomists for standard genome sequencing and annotation.</title>
        <authorList>
            <consortium name="The Broad Institute Genomics Platform"/>
            <consortium name="The Broad Institute Genome Sequencing Center for Infectious Disease"/>
            <person name="Wu L."/>
            <person name="Ma J."/>
        </authorList>
    </citation>
    <scope>NUCLEOTIDE SEQUENCE [LARGE SCALE GENOMIC DNA]</scope>
    <source>
        <strain evidence="2 3">DT31</strain>
    </source>
</reference>
<feature type="transmembrane region" description="Helical" evidence="1">
    <location>
        <begin position="16"/>
        <end position="40"/>
    </location>
</feature>
<accession>A0ABD5WL36</accession>
<comment type="caution">
    <text evidence="2">The sequence shown here is derived from an EMBL/GenBank/DDBJ whole genome shotgun (WGS) entry which is preliminary data.</text>
</comment>